<dbReference type="GO" id="GO:0003690">
    <property type="term" value="F:double-stranded DNA binding"/>
    <property type="evidence" value="ECO:0007669"/>
    <property type="project" value="TreeGrafter"/>
</dbReference>
<keyword evidence="2" id="KW-1185">Reference proteome</keyword>
<name>A0A5A5T6M5_9CHLR</name>
<sequence length="154" mass="17377">MDLLIFIGLQASGKSTLYRTSFAATHAYISKDLLRNNKKPAQRQLQLLEEALQAGHSVVIDNTNPTPEDRAPLIALGHQYGARVIGYLFETQVQRSLDWNDQRTGKAHVPRIGIFATLKRLTAPLYKEGFDELYRVRPTADLQFDIQPINSTQV</sequence>
<dbReference type="OrthoDB" id="8564590at2"/>
<accession>A0A5A5T6M5</accession>
<organism evidence="1 2">
    <name type="scientific">Dictyobacter arantiisoli</name>
    <dbReference type="NCBI Taxonomy" id="2014874"/>
    <lineage>
        <taxon>Bacteria</taxon>
        <taxon>Bacillati</taxon>
        <taxon>Chloroflexota</taxon>
        <taxon>Ktedonobacteria</taxon>
        <taxon>Ktedonobacterales</taxon>
        <taxon>Dictyobacteraceae</taxon>
        <taxon>Dictyobacter</taxon>
    </lineage>
</organism>
<comment type="caution">
    <text evidence="1">The sequence shown here is derived from an EMBL/GenBank/DDBJ whole genome shotgun (WGS) entry which is preliminary data.</text>
</comment>
<gene>
    <name evidence="1" type="ORF">KDI_06060</name>
</gene>
<dbReference type="GO" id="GO:0006281">
    <property type="term" value="P:DNA repair"/>
    <property type="evidence" value="ECO:0007669"/>
    <property type="project" value="TreeGrafter"/>
</dbReference>
<dbReference type="InterPro" id="IPR027417">
    <property type="entry name" value="P-loop_NTPase"/>
</dbReference>
<dbReference type="GO" id="GO:0046403">
    <property type="term" value="F:polynucleotide 3'-phosphatase activity"/>
    <property type="evidence" value="ECO:0007669"/>
    <property type="project" value="TreeGrafter"/>
</dbReference>
<dbReference type="PANTHER" id="PTHR12083:SF9">
    <property type="entry name" value="BIFUNCTIONAL POLYNUCLEOTIDE PHOSPHATASE_KINASE"/>
    <property type="match status" value="1"/>
</dbReference>
<evidence type="ECO:0008006" key="3">
    <source>
        <dbReference type="Google" id="ProtNLM"/>
    </source>
</evidence>
<dbReference type="GO" id="GO:0046404">
    <property type="term" value="F:ATP-dependent polydeoxyribonucleotide 5'-hydroxyl-kinase activity"/>
    <property type="evidence" value="ECO:0007669"/>
    <property type="project" value="TreeGrafter"/>
</dbReference>
<dbReference type="Proteomes" id="UP000322530">
    <property type="component" value="Unassembled WGS sequence"/>
</dbReference>
<evidence type="ECO:0000313" key="1">
    <source>
        <dbReference type="EMBL" id="GCF07042.1"/>
    </source>
</evidence>
<dbReference type="AlphaFoldDB" id="A0A5A5T6M5"/>
<dbReference type="Pfam" id="PF13671">
    <property type="entry name" value="AAA_33"/>
    <property type="match status" value="1"/>
</dbReference>
<reference evidence="1 2" key="1">
    <citation type="submission" date="2019-01" db="EMBL/GenBank/DDBJ databases">
        <title>Draft genome sequence of Dictyobacter sp. Uno17.</title>
        <authorList>
            <person name="Wang C.M."/>
            <person name="Zheng Y."/>
            <person name="Sakai Y."/>
            <person name="Abe K."/>
            <person name="Yokota A."/>
            <person name="Yabe S."/>
        </authorList>
    </citation>
    <scope>NUCLEOTIDE SEQUENCE [LARGE SCALE GENOMIC DNA]</scope>
    <source>
        <strain evidence="1 2">Uno17</strain>
    </source>
</reference>
<dbReference type="RefSeq" id="WP_149400090.1">
    <property type="nucleotide sequence ID" value="NZ_BIXY01000005.1"/>
</dbReference>
<dbReference type="PANTHER" id="PTHR12083">
    <property type="entry name" value="BIFUNCTIONAL POLYNUCLEOTIDE PHOSPHATASE/KINASE"/>
    <property type="match status" value="1"/>
</dbReference>
<dbReference type="SUPFAM" id="SSF52540">
    <property type="entry name" value="P-loop containing nucleoside triphosphate hydrolases"/>
    <property type="match status" value="1"/>
</dbReference>
<dbReference type="EMBL" id="BIXY01000005">
    <property type="protein sequence ID" value="GCF07042.1"/>
    <property type="molecule type" value="Genomic_DNA"/>
</dbReference>
<protein>
    <recommendedName>
        <fullName evidence="3">Kinase</fullName>
    </recommendedName>
</protein>
<dbReference type="Gene3D" id="3.40.50.300">
    <property type="entry name" value="P-loop containing nucleotide triphosphate hydrolases"/>
    <property type="match status" value="1"/>
</dbReference>
<proteinExistence type="predicted"/>
<evidence type="ECO:0000313" key="2">
    <source>
        <dbReference type="Proteomes" id="UP000322530"/>
    </source>
</evidence>